<keyword evidence="2" id="KW-0812">Transmembrane</keyword>
<name>A0A4S2F647_9ACTN</name>
<dbReference type="OrthoDB" id="3203519at2"/>
<evidence type="ECO:0000313" key="3">
    <source>
        <dbReference type="EMBL" id="TGY63183.1"/>
    </source>
</evidence>
<sequence length="657" mass="69827">MSAKHMASGSSRPSYRPKGDSPYRASHSRSAGSVGNAPQGASPYTQPYQPTASRYSGDAASYVKSRKGAGAPGKPVRRGPRWWQILLIVLTVLVVVGGTCGFFMYEDLKAIKSEAQNAKQELAVYKDALMNGKSDELSSSAASLAQSTQTMADRLSSPLWTVAEIVPVYGQDVRQGRELVGVANDFMHNGLLPFSNDLNGVSIKSLVKDGGQVDIPILQKVVNAVLAIKVPLTDTIHKIQSLEPFHIQKINDVLEGAQSMLSQASDLLDEADDVLPQLPVMLGADGQTKTYLVVALNNVETRSSGGFPGAWGTMTVTDGKIALNGDFASLQNARQDAGTGFTPTDEESAAFDMGSAAFNPGSAMMTPQFPRAAEAAAQSWLAFKNQAVNGVVAVDPVFLQSLLAVTGQSVDVNGIHVDGSNSATVLMHDTYWNIPVDAQDAFFSGVAGASFQAIFAGLGHADSGDLAKTILDGALTRNFQVWMADPDQEAAIDALGFSGKLEADPAKPVLGTYTNDYTWSKMDWYLNMNTQVGEGVKNADGSTSYPVTTTVTNAMTPEEAATAPYYVYGGNPDKRSQGDMLTHLYLLAPAGGYISDIQGQGGVFSVAQHSVYGYDEWTCSLQENPQETTTITYTVTTSPEATQPLTVSRTPAARSFS</sequence>
<evidence type="ECO:0000313" key="4">
    <source>
        <dbReference type="Proteomes" id="UP000310263"/>
    </source>
</evidence>
<feature type="compositionally biased region" description="Polar residues" evidence="1">
    <location>
        <begin position="42"/>
        <end position="54"/>
    </location>
</feature>
<evidence type="ECO:0000256" key="2">
    <source>
        <dbReference type="SAM" id="Phobius"/>
    </source>
</evidence>
<evidence type="ECO:0000256" key="1">
    <source>
        <dbReference type="SAM" id="MobiDB-lite"/>
    </source>
</evidence>
<accession>A0A4S2F647</accession>
<dbReference type="InterPro" id="IPR025101">
    <property type="entry name" value="DUF4012"/>
</dbReference>
<feature type="transmembrane region" description="Helical" evidence="2">
    <location>
        <begin position="82"/>
        <end position="105"/>
    </location>
</feature>
<dbReference type="Pfam" id="PF13196">
    <property type="entry name" value="DUF4012"/>
    <property type="match status" value="1"/>
</dbReference>
<keyword evidence="2" id="KW-1133">Transmembrane helix</keyword>
<dbReference type="Proteomes" id="UP000310263">
    <property type="component" value="Unassembled WGS sequence"/>
</dbReference>
<protein>
    <submittedName>
        <fullName evidence="3">DUF4012 domain-containing protein</fullName>
    </submittedName>
</protein>
<comment type="caution">
    <text evidence="3">The sequence shown here is derived from an EMBL/GenBank/DDBJ whole genome shotgun (WGS) entry which is preliminary data.</text>
</comment>
<keyword evidence="4" id="KW-1185">Reference proteome</keyword>
<gene>
    <name evidence="3" type="ORF">E5334_01385</name>
</gene>
<organism evidence="3 4">
    <name type="scientific">Muricaecibacterium torontonense</name>
    <dbReference type="NCBI Taxonomy" id="3032871"/>
    <lineage>
        <taxon>Bacteria</taxon>
        <taxon>Bacillati</taxon>
        <taxon>Actinomycetota</taxon>
        <taxon>Coriobacteriia</taxon>
        <taxon>Coriobacteriales</taxon>
        <taxon>Atopobiaceae</taxon>
        <taxon>Muricaecibacterium</taxon>
    </lineage>
</organism>
<reference evidence="3 4" key="1">
    <citation type="submission" date="2019-04" db="EMBL/GenBank/DDBJ databases">
        <title>Microbes associate with the intestines of laboratory mice.</title>
        <authorList>
            <person name="Navarre W."/>
            <person name="Wong E."/>
            <person name="Huang K."/>
            <person name="Tropini C."/>
            <person name="Ng K."/>
            <person name="Yu B."/>
        </authorList>
    </citation>
    <scope>NUCLEOTIDE SEQUENCE [LARGE SCALE GENOMIC DNA]</scope>
    <source>
        <strain evidence="3 4">NM07_P-09</strain>
    </source>
</reference>
<feature type="region of interest" description="Disordered" evidence="1">
    <location>
        <begin position="1"/>
        <end position="56"/>
    </location>
</feature>
<keyword evidence="2" id="KW-0472">Membrane</keyword>
<dbReference type="AlphaFoldDB" id="A0A4S2F647"/>
<proteinExistence type="predicted"/>
<dbReference type="RefSeq" id="WP_136011809.1">
    <property type="nucleotide sequence ID" value="NZ_SRYE01000001.1"/>
</dbReference>
<dbReference type="EMBL" id="SRYE01000001">
    <property type="protein sequence ID" value="TGY63183.1"/>
    <property type="molecule type" value="Genomic_DNA"/>
</dbReference>